<name>A0A366HLH1_9BACT</name>
<dbReference type="OrthoDB" id="1392385at2"/>
<dbReference type="Proteomes" id="UP000253426">
    <property type="component" value="Unassembled WGS sequence"/>
</dbReference>
<evidence type="ECO:0000313" key="1">
    <source>
        <dbReference type="EMBL" id="RBP43714.1"/>
    </source>
</evidence>
<keyword evidence="2" id="KW-1185">Reference proteome</keyword>
<reference evidence="1 2" key="1">
    <citation type="submission" date="2018-06" db="EMBL/GenBank/DDBJ databases">
        <title>Genomic Encyclopedia of Type Strains, Phase IV (KMG-IV): sequencing the most valuable type-strain genomes for metagenomic binning, comparative biology and taxonomic classification.</title>
        <authorList>
            <person name="Goeker M."/>
        </authorList>
    </citation>
    <scope>NUCLEOTIDE SEQUENCE [LARGE SCALE GENOMIC DNA]</scope>
    <source>
        <strain evidence="1 2">DSM 25532</strain>
    </source>
</reference>
<comment type="caution">
    <text evidence="1">The sequence shown here is derived from an EMBL/GenBank/DDBJ whole genome shotgun (WGS) entry which is preliminary data.</text>
</comment>
<protein>
    <recommendedName>
        <fullName evidence="3">DUF455 family protein</fullName>
    </recommendedName>
</protein>
<proteinExistence type="predicted"/>
<dbReference type="RefSeq" id="WP_113959193.1">
    <property type="nucleotide sequence ID" value="NZ_QNRR01000005.1"/>
</dbReference>
<gene>
    <name evidence="1" type="ORF">DES53_105113</name>
</gene>
<accession>A0A366HLH1</accession>
<evidence type="ECO:0008006" key="3">
    <source>
        <dbReference type="Google" id="ProtNLM"/>
    </source>
</evidence>
<organism evidence="1 2">
    <name type="scientific">Roseimicrobium gellanilyticum</name>
    <dbReference type="NCBI Taxonomy" id="748857"/>
    <lineage>
        <taxon>Bacteria</taxon>
        <taxon>Pseudomonadati</taxon>
        <taxon>Verrucomicrobiota</taxon>
        <taxon>Verrucomicrobiia</taxon>
        <taxon>Verrucomicrobiales</taxon>
        <taxon>Verrucomicrobiaceae</taxon>
        <taxon>Roseimicrobium</taxon>
    </lineage>
</organism>
<sequence length="482" mass="55950">MTAIESFKANYRPYKNLPPLAGLASFGDAMKPGLSIDDCVDRVKRYHFALKRLMQIFQSRLTAEPVYELKMAFSLHSHYCAEHCSAMRERVAEMRTPPLGLEKIPNEHLKVFFDEIQNAPTTEELVIGVYEYAIPALIWGMRRHLDVTHPIADHPTVRILKFALMEMEEAERYGMEAVRSLVEDIRSDAVLKWQKLLENLLHAAGDLDGSQEPRIAEDLTPIHSATPFKYDGVPQRDERFPDPYNMGVHAEEFLYDAKFRARDKTLMMYYKRLREIDVPEMMASILSETTDKPWGYYRDMTRQLWDEARHAMMGEIGFVANGIDWPRLVLVNHTWALGLNTQLKPWERHAVLYFIEQGLMTKTGKRFEWEVGTESGDPLARLFQDYDWADEVLHASIGKQWYVSAFGDQKQAIEYGSNCWSKVLIGWREWKDEGKTDHYNWWPDLYAEFCSLHGLQPDPEAMVYNTTYETTRADLEKLAVSG</sequence>
<dbReference type="EMBL" id="QNRR01000005">
    <property type="protein sequence ID" value="RBP43714.1"/>
    <property type="molecule type" value="Genomic_DNA"/>
</dbReference>
<dbReference type="AlphaFoldDB" id="A0A366HLH1"/>
<evidence type="ECO:0000313" key="2">
    <source>
        <dbReference type="Proteomes" id="UP000253426"/>
    </source>
</evidence>